<dbReference type="PATRIC" id="fig|1341157.4.peg.1374"/>
<keyword evidence="3" id="KW-1185">Reference proteome</keyword>
<organism evidence="2 3">
    <name type="scientific">Ruminococcus flavefaciens 007c</name>
    <dbReference type="NCBI Taxonomy" id="1341157"/>
    <lineage>
        <taxon>Bacteria</taxon>
        <taxon>Bacillati</taxon>
        <taxon>Bacillota</taxon>
        <taxon>Clostridia</taxon>
        <taxon>Eubacteriales</taxon>
        <taxon>Oscillospiraceae</taxon>
        <taxon>Ruminococcus</taxon>
    </lineage>
</organism>
<dbReference type="AlphaFoldDB" id="W7UFQ6"/>
<keyword evidence="1" id="KW-0175">Coiled coil</keyword>
<dbReference type="OrthoDB" id="1821601at2"/>
<evidence type="ECO:0000313" key="2">
    <source>
        <dbReference type="EMBL" id="EWM54011.1"/>
    </source>
</evidence>
<dbReference type="EMBL" id="ATAX01000022">
    <property type="protein sequence ID" value="EWM54011.1"/>
    <property type="molecule type" value="Genomic_DNA"/>
</dbReference>
<dbReference type="eggNOG" id="ENOG503253F">
    <property type="taxonomic scope" value="Bacteria"/>
</dbReference>
<sequence length="114" mass="13596">MKPYDTDKTPWLFTPHNDGELDEYFSSDHTKSVAETSRRIIGSLSESRDRLSGKLCYGFNYNQRRYKLTLLQFADIIVRADVTIKKLRKHIMELDIDNRELRKQLADMERKKKR</sequence>
<comment type="caution">
    <text evidence="2">The sequence shown here is derived from an EMBL/GenBank/DDBJ whole genome shotgun (WGS) entry which is preliminary data.</text>
</comment>
<reference evidence="2 3" key="1">
    <citation type="journal article" date="2014" name="PLoS ONE">
        <title>Rumen cellulosomics: divergent fiber-degrading strategies revealed by comparative genome-wide analysis of six ruminococcal strains.</title>
        <authorList>
            <person name="Dassa B."/>
            <person name="Borovok I."/>
            <person name="Ruimy-Israeli V."/>
            <person name="Lamed R."/>
            <person name="Flint H.J."/>
            <person name="Duncan S.H."/>
            <person name="Henrissat B."/>
            <person name="Coutinho P."/>
            <person name="Morrison M."/>
            <person name="Mosoni P."/>
            <person name="Yeoman C.J."/>
            <person name="White B.A."/>
            <person name="Bayer E.A."/>
        </authorList>
    </citation>
    <scope>NUCLEOTIDE SEQUENCE [LARGE SCALE GENOMIC DNA]</scope>
    <source>
        <strain evidence="2 3">007c</strain>
    </source>
</reference>
<evidence type="ECO:0000256" key="1">
    <source>
        <dbReference type="SAM" id="Coils"/>
    </source>
</evidence>
<dbReference type="RefSeq" id="WP_037298506.1">
    <property type="nucleotide sequence ID" value="NZ_ATAX01000022.1"/>
</dbReference>
<protein>
    <submittedName>
        <fullName evidence="2">Uncharacterized protein</fullName>
    </submittedName>
</protein>
<proteinExistence type="predicted"/>
<evidence type="ECO:0000313" key="3">
    <source>
        <dbReference type="Proteomes" id="UP000019365"/>
    </source>
</evidence>
<name>W7UFQ6_RUMFL</name>
<accession>W7UFQ6</accession>
<dbReference type="Proteomes" id="UP000019365">
    <property type="component" value="Unassembled WGS sequence"/>
</dbReference>
<gene>
    <name evidence="2" type="ORF">RF007C_03610</name>
</gene>
<feature type="coiled-coil region" evidence="1">
    <location>
        <begin position="84"/>
        <end position="111"/>
    </location>
</feature>